<feature type="transmembrane region" description="Helical" evidence="6">
    <location>
        <begin position="318"/>
        <end position="340"/>
    </location>
</feature>
<dbReference type="CDD" id="cd12082">
    <property type="entry name" value="MATE_like"/>
    <property type="match status" value="1"/>
</dbReference>
<dbReference type="GO" id="GO:0005886">
    <property type="term" value="C:plasma membrane"/>
    <property type="evidence" value="ECO:0007669"/>
    <property type="project" value="UniProtKB-SubCell"/>
</dbReference>
<feature type="transmembrane region" description="Helical" evidence="6">
    <location>
        <begin position="189"/>
        <end position="209"/>
    </location>
</feature>
<evidence type="ECO:0000256" key="4">
    <source>
        <dbReference type="ARBA" id="ARBA00022989"/>
    </source>
</evidence>
<keyword evidence="5 6" id="KW-0472">Membrane</keyword>
<keyword evidence="2" id="KW-1003">Cell membrane</keyword>
<dbReference type="EMBL" id="VZCR01000076">
    <property type="protein sequence ID" value="MQN32581.1"/>
    <property type="molecule type" value="Genomic_DNA"/>
</dbReference>
<keyword evidence="3 6" id="KW-0812">Transmembrane</keyword>
<gene>
    <name evidence="7" type="ORF">F7D90_11615</name>
</gene>
<dbReference type="InterPro" id="IPR050833">
    <property type="entry name" value="Poly_Biosynth_Transport"/>
</dbReference>
<feature type="transmembrane region" description="Helical" evidence="6">
    <location>
        <begin position="16"/>
        <end position="33"/>
    </location>
</feature>
<dbReference type="PANTHER" id="PTHR30250:SF26">
    <property type="entry name" value="PSMA PROTEIN"/>
    <property type="match status" value="1"/>
</dbReference>
<protein>
    <submittedName>
        <fullName evidence="7">MATE family efflux transporter</fullName>
    </submittedName>
</protein>
<feature type="transmembrane region" description="Helical" evidence="6">
    <location>
        <begin position="45"/>
        <end position="65"/>
    </location>
</feature>
<sequence length="511" mass="57685">MINENSANKRLIKNTLLLYFRMFLSMAMSLYLSRITLSYLGINNYGIYNVVGGVVMLITVVSSAFTSSSQRFLSISLGKDDINGVNRCFLTIQNIHILLAVIFLILAEACSVWMIEDYLTIPKERISAAYVVFHLSVLTTLLTLLNVPYQALLIASEKFSAFAYIGIIEQASKLVAILILVHLSGDHLIRYATLLFVLSLSIRLVYAVYARKNFRQITAYRLFIDREKFNEIWRYVSWAYLGNFSGIAKEHGINIVIGHFFGVAINAARGVSMQVYNAIFQFGNNFVAALHPQITKCYASQDYDRAIKLVVKGTKFTFFLMYVIAVPILIRLNQLLAIWLKEVPEHTLIFCRLIIALCIVRTIQDPINTLYLAIGKIKKSQIFAAINTVICLLFCALLFYVGLPPESSVFLSLLLEIFNILVTCHLLAELIKIDWGSFFKNGVVPIGKVVIISLPANLFFYWMSGTGIVCTLLICAIAFVVNVSIVFLCGLDKNEKKYIVVLFNEKLRKLQ</sequence>
<dbReference type="PANTHER" id="PTHR30250">
    <property type="entry name" value="PST FAMILY PREDICTED COLANIC ACID TRANSPORTER"/>
    <property type="match status" value="1"/>
</dbReference>
<evidence type="ECO:0000313" key="8">
    <source>
        <dbReference type="Proteomes" id="UP000420707"/>
    </source>
</evidence>
<evidence type="ECO:0000256" key="6">
    <source>
        <dbReference type="SAM" id="Phobius"/>
    </source>
</evidence>
<proteinExistence type="predicted"/>
<feature type="transmembrane region" description="Helical" evidence="6">
    <location>
        <begin position="161"/>
        <end position="183"/>
    </location>
</feature>
<feature type="transmembrane region" description="Helical" evidence="6">
    <location>
        <begin position="409"/>
        <end position="431"/>
    </location>
</feature>
<dbReference type="AlphaFoldDB" id="A0AAW9TI62"/>
<accession>A0AAW9TI62</accession>
<comment type="subcellular location">
    <subcellularLocation>
        <location evidence="1">Cell membrane</location>
        <topology evidence="1">Multi-pass membrane protein</topology>
    </subcellularLocation>
</comment>
<comment type="caution">
    <text evidence="7">The sequence shown here is derived from an EMBL/GenBank/DDBJ whole genome shotgun (WGS) entry which is preliminary data.</text>
</comment>
<feature type="transmembrane region" description="Helical" evidence="6">
    <location>
        <begin position="384"/>
        <end position="403"/>
    </location>
</feature>
<keyword evidence="4 6" id="KW-1133">Transmembrane helix</keyword>
<name>A0AAW9TI62_9BACT</name>
<reference evidence="8" key="1">
    <citation type="submission" date="2019-09" db="EMBL/GenBank/DDBJ databases">
        <title>Distinct polysaccharide growth profiles of human intestinal Prevotella copri isolates.</title>
        <authorList>
            <person name="Fehlner-Peach H."/>
            <person name="Magnabosco C."/>
            <person name="Raghavan V."/>
            <person name="Scher J.U."/>
            <person name="Tett A."/>
            <person name="Cox L.M."/>
            <person name="Gottsegen C."/>
            <person name="Watters A."/>
            <person name="Wiltshire- Gordon J.D."/>
            <person name="Segata N."/>
            <person name="Bonneau R."/>
            <person name="Littman D.R."/>
        </authorList>
    </citation>
    <scope>NUCLEOTIDE SEQUENCE [LARGE SCALE GENOMIC DNA]</scope>
    <source>
        <strain evidence="8">iAP146</strain>
    </source>
</reference>
<feature type="transmembrane region" description="Helical" evidence="6">
    <location>
        <begin position="468"/>
        <end position="491"/>
    </location>
</feature>
<feature type="transmembrane region" description="Helical" evidence="6">
    <location>
        <begin position="443"/>
        <end position="462"/>
    </location>
</feature>
<feature type="transmembrane region" description="Helical" evidence="6">
    <location>
        <begin position="127"/>
        <end position="149"/>
    </location>
</feature>
<dbReference type="RefSeq" id="WP_153086610.1">
    <property type="nucleotide sequence ID" value="NZ_VZAM01000049.1"/>
</dbReference>
<evidence type="ECO:0000256" key="5">
    <source>
        <dbReference type="ARBA" id="ARBA00023136"/>
    </source>
</evidence>
<evidence type="ECO:0000256" key="1">
    <source>
        <dbReference type="ARBA" id="ARBA00004651"/>
    </source>
</evidence>
<feature type="transmembrane region" description="Helical" evidence="6">
    <location>
        <begin position="97"/>
        <end position="115"/>
    </location>
</feature>
<dbReference type="Proteomes" id="UP000420707">
    <property type="component" value="Unassembled WGS sequence"/>
</dbReference>
<evidence type="ECO:0000313" key="7">
    <source>
        <dbReference type="EMBL" id="MQN32581.1"/>
    </source>
</evidence>
<evidence type="ECO:0000256" key="3">
    <source>
        <dbReference type="ARBA" id="ARBA00022692"/>
    </source>
</evidence>
<evidence type="ECO:0000256" key="2">
    <source>
        <dbReference type="ARBA" id="ARBA00022475"/>
    </source>
</evidence>
<organism evidence="7 8">
    <name type="scientific">Segatella copri</name>
    <dbReference type="NCBI Taxonomy" id="165179"/>
    <lineage>
        <taxon>Bacteria</taxon>
        <taxon>Pseudomonadati</taxon>
        <taxon>Bacteroidota</taxon>
        <taxon>Bacteroidia</taxon>
        <taxon>Bacteroidales</taxon>
        <taxon>Prevotellaceae</taxon>
        <taxon>Segatella</taxon>
    </lineage>
</organism>